<comment type="similarity">
    <text evidence="1">Belongs to the geminiviridae protein AC4/C4 family.</text>
</comment>
<evidence type="ECO:0000256" key="2">
    <source>
        <dbReference type="ARBA" id="ARBA00022581"/>
    </source>
</evidence>
<accession>A0A0S3JNW0</accession>
<proteinExistence type="inferred from homology"/>
<evidence type="ECO:0000256" key="1">
    <source>
        <dbReference type="ARBA" id="ARBA00008996"/>
    </source>
</evidence>
<evidence type="ECO:0000313" key="3">
    <source>
        <dbReference type="EMBL" id="ALR86866.1"/>
    </source>
</evidence>
<protein>
    <submittedName>
        <fullName evidence="3">C4</fullName>
    </submittedName>
</protein>
<sequence length="85" mass="9537">MGNLISMCLSNSKEKYKSVTPVTSIYGIQVPVETSTPISRELNLAPKSSPISRKTEITSTGVNFKSMVDLQEEVNRRLMMHLQKH</sequence>
<dbReference type="InterPro" id="IPR002488">
    <property type="entry name" value="Gemini_C4"/>
</dbReference>
<organism evidence="3">
    <name type="scientific">Turnip leaf roll virus</name>
    <dbReference type="NCBI Taxonomy" id="1766828"/>
    <lineage>
        <taxon>Viruses</taxon>
        <taxon>Monodnaviria</taxon>
        <taxon>Shotokuvirae</taxon>
        <taxon>Cressdnaviricota</taxon>
        <taxon>Repensiviricetes</taxon>
        <taxon>Geplafuvirales</taxon>
        <taxon>Geminiviridae</taxon>
        <taxon>Turncurtovirus</taxon>
        <taxon>Turncurtovirus rapae</taxon>
    </lineage>
</organism>
<dbReference type="Pfam" id="PF01492">
    <property type="entry name" value="Gemini_C4"/>
    <property type="match status" value="1"/>
</dbReference>
<reference evidence="3" key="1">
    <citation type="journal article" date="2016" name="Arch. Virol.">
        <title>Molecular diversity of turncurtoviruses in Iran.</title>
        <authorList>
            <person name="Kamali M."/>
            <person name="Heydarnejad J."/>
            <person name="Massumi H."/>
            <person name="Kvarnheden A."/>
            <person name="Kraberger S."/>
            <person name="Varsani A."/>
        </authorList>
    </citation>
    <scope>NUCLEOTIDE SEQUENCE</scope>
    <source>
        <strain evidence="3">IR:Zaf:Z7:Tur:12</strain>
    </source>
</reference>
<name>A0A0S3JNW0_9GEMI</name>
<keyword evidence="2" id="KW-0945">Host-virus interaction</keyword>
<dbReference type="EMBL" id="KT388085">
    <property type="protein sequence ID" value="ALR86866.1"/>
    <property type="molecule type" value="Genomic_DNA"/>
</dbReference>